<keyword evidence="1" id="KW-0732">Signal</keyword>
<dbReference type="Pfam" id="PF05150">
    <property type="entry name" value="Legionella_OMP"/>
    <property type="match status" value="1"/>
</dbReference>
<evidence type="ECO:0000256" key="1">
    <source>
        <dbReference type="SAM" id="SignalP"/>
    </source>
</evidence>
<reference evidence="2 3" key="1">
    <citation type="submission" date="2018-06" db="EMBL/GenBank/DDBJ databases">
        <authorList>
            <consortium name="Pathogen Informatics"/>
            <person name="Doyle S."/>
        </authorList>
    </citation>
    <scope>NUCLEOTIDE SEQUENCE [LARGE SCALE GENOMIC DNA]</scope>
    <source>
        <strain evidence="2 3">NCTC13316</strain>
    </source>
</reference>
<feature type="chain" id="PRO_5016830103" evidence="1">
    <location>
        <begin position="19"/>
        <end position="309"/>
    </location>
</feature>
<keyword evidence="3" id="KW-1185">Reference proteome</keyword>
<dbReference type="RefSeq" id="WP_115329427.1">
    <property type="nucleotide sequence ID" value="NZ_CAAAHP010000003.1"/>
</dbReference>
<dbReference type="InterPro" id="IPR007825">
    <property type="entry name" value="Major_OMP_Legionella"/>
</dbReference>
<gene>
    <name evidence="2" type="ORF">NCTC13316_00008</name>
</gene>
<proteinExistence type="predicted"/>
<dbReference type="EMBL" id="UGOD01000001">
    <property type="protein sequence ID" value="STX49946.1"/>
    <property type="molecule type" value="Genomic_DNA"/>
</dbReference>
<evidence type="ECO:0000313" key="3">
    <source>
        <dbReference type="Proteomes" id="UP000254794"/>
    </source>
</evidence>
<dbReference type="OrthoDB" id="5636000at2"/>
<dbReference type="SUPFAM" id="SSF56935">
    <property type="entry name" value="Porins"/>
    <property type="match status" value="1"/>
</dbReference>
<dbReference type="AlphaFoldDB" id="A0A378JFB6"/>
<sequence>MKKFFLPLLALSGNVAFGGAMGPVCTPGQVTVPCEATGFDVGVHALYLRPALNGNTYYDNYLGYNTNGKFLEKNDDWLWGFKLEVSYHFGTGSDLNINWYHLNDHITTRGNTYISLVSGSNLAFAYDDNTHKWDAVNAEFGQHTNFGIFKDVRFHAGLQYARLKTKEYGPVNIISTETGSLTPSYNDETMKFEGLGPRVGMDLMYHFNEVFSVFGNIASSLLIGDASSLDVSANINPPLNSSTTTIVPELDTKLGLAYTYNLPISKIIVDAGYMATNYFQALSLPSNVIPSSSYGFHGPFFGLKYVSMI</sequence>
<organism evidence="2 3">
    <name type="scientific">Legionella busanensis</name>
    <dbReference type="NCBI Taxonomy" id="190655"/>
    <lineage>
        <taxon>Bacteria</taxon>
        <taxon>Pseudomonadati</taxon>
        <taxon>Pseudomonadota</taxon>
        <taxon>Gammaproteobacteria</taxon>
        <taxon>Legionellales</taxon>
        <taxon>Legionellaceae</taxon>
        <taxon>Legionella</taxon>
    </lineage>
</organism>
<dbReference type="Proteomes" id="UP000254794">
    <property type="component" value="Unassembled WGS sequence"/>
</dbReference>
<protein>
    <submittedName>
        <fullName evidence="2">Outer membrane protein</fullName>
    </submittedName>
</protein>
<feature type="signal peptide" evidence="1">
    <location>
        <begin position="1"/>
        <end position="18"/>
    </location>
</feature>
<name>A0A378JFB6_9GAMM</name>
<evidence type="ECO:0000313" key="2">
    <source>
        <dbReference type="EMBL" id="STX49946.1"/>
    </source>
</evidence>
<accession>A0A378JFB6</accession>